<comment type="caution">
    <text evidence="3">The sequence shown here is derived from an EMBL/GenBank/DDBJ whole genome shotgun (WGS) entry which is preliminary data.</text>
</comment>
<accession>A0ABS2L338</accession>
<evidence type="ECO:0000313" key="4">
    <source>
        <dbReference type="Proteomes" id="UP000776164"/>
    </source>
</evidence>
<dbReference type="EMBL" id="JAFBBU010000001">
    <property type="protein sequence ID" value="MBM7471155.1"/>
    <property type="molecule type" value="Genomic_DNA"/>
</dbReference>
<organism evidence="3 4">
    <name type="scientific">Subtercola frigoramans</name>
    <dbReference type="NCBI Taxonomy" id="120298"/>
    <lineage>
        <taxon>Bacteria</taxon>
        <taxon>Bacillati</taxon>
        <taxon>Actinomycetota</taxon>
        <taxon>Actinomycetes</taxon>
        <taxon>Micrococcales</taxon>
        <taxon>Microbacteriaceae</taxon>
        <taxon>Subtercola</taxon>
    </lineage>
</organism>
<evidence type="ECO:0000313" key="3">
    <source>
        <dbReference type="EMBL" id="MBM7471155.1"/>
    </source>
</evidence>
<dbReference type="PANTHER" id="PTHR48081:SF8">
    <property type="entry name" value="ALPHA_BETA HYDROLASE FOLD-3 DOMAIN-CONTAINING PROTEIN-RELATED"/>
    <property type="match status" value="1"/>
</dbReference>
<dbReference type="GO" id="GO:0016787">
    <property type="term" value="F:hydrolase activity"/>
    <property type="evidence" value="ECO:0007669"/>
    <property type="project" value="UniProtKB-KW"/>
</dbReference>
<gene>
    <name evidence="3" type="ORF">JOE66_000789</name>
</gene>
<keyword evidence="4" id="KW-1185">Reference proteome</keyword>
<name>A0ABS2L338_9MICO</name>
<sequence length="346" mass="37795">MTKSMPTPIPARVRAWGWFMDRFRSMHIATMSPADIAHNQTMRHVPAPVRRMLFGSRQPGTTVEDWSVPSLNGHTIPVRIYRPRASGDTSAGLPPAPLPVVIYLHGGGWTLFGGLDMCDWLPSRVAARLGAVVVAVDYRLAPEHPFPAAVDDCYAALEWVSANDVELGVDPNRLAVIGDSAGGNLSAVLTLLARDRSGPPIAAQGLIYPVTDTTLDDESMRENSDKPVLHRDDMAAFFDYYLGSDESAPERSDIRVAPLRAVSFAGLPPTLVQVGEHDVLRDQGVAYARGFQQAETYVELITYPGAPHGWVTYPLIMRSTADRATDDLVKFLSRFLSAPHPSTLVE</sequence>
<evidence type="ECO:0000259" key="2">
    <source>
        <dbReference type="Pfam" id="PF07859"/>
    </source>
</evidence>
<evidence type="ECO:0000256" key="1">
    <source>
        <dbReference type="ARBA" id="ARBA00022801"/>
    </source>
</evidence>
<dbReference type="PANTHER" id="PTHR48081">
    <property type="entry name" value="AB HYDROLASE SUPERFAMILY PROTEIN C4A8.06C"/>
    <property type="match status" value="1"/>
</dbReference>
<proteinExistence type="predicted"/>
<reference evidence="3 4" key="1">
    <citation type="submission" date="2021-01" db="EMBL/GenBank/DDBJ databases">
        <title>Sequencing the genomes of 1000 actinobacteria strains.</title>
        <authorList>
            <person name="Klenk H.-P."/>
        </authorList>
    </citation>
    <scope>NUCLEOTIDE SEQUENCE [LARGE SCALE GENOMIC DNA]</scope>
    <source>
        <strain evidence="3 4">DSM 13057</strain>
    </source>
</reference>
<dbReference type="Gene3D" id="3.40.50.1820">
    <property type="entry name" value="alpha/beta hydrolase"/>
    <property type="match status" value="1"/>
</dbReference>
<feature type="domain" description="Alpha/beta hydrolase fold-3" evidence="2">
    <location>
        <begin position="101"/>
        <end position="311"/>
    </location>
</feature>
<protein>
    <submittedName>
        <fullName evidence="3">Acetyl esterase</fullName>
        <ecNumber evidence="3">3.1.1.-</ecNumber>
    </submittedName>
</protein>
<keyword evidence="1 3" id="KW-0378">Hydrolase</keyword>
<dbReference type="Pfam" id="PF07859">
    <property type="entry name" value="Abhydrolase_3"/>
    <property type="match status" value="1"/>
</dbReference>
<dbReference type="EC" id="3.1.1.-" evidence="3"/>
<dbReference type="Proteomes" id="UP000776164">
    <property type="component" value="Unassembled WGS sequence"/>
</dbReference>
<dbReference type="InterPro" id="IPR029058">
    <property type="entry name" value="AB_hydrolase_fold"/>
</dbReference>
<dbReference type="InterPro" id="IPR050300">
    <property type="entry name" value="GDXG_lipolytic_enzyme"/>
</dbReference>
<dbReference type="SUPFAM" id="SSF53474">
    <property type="entry name" value="alpha/beta-Hydrolases"/>
    <property type="match status" value="1"/>
</dbReference>
<dbReference type="InterPro" id="IPR013094">
    <property type="entry name" value="AB_hydrolase_3"/>
</dbReference>
<dbReference type="RefSeq" id="WP_205106956.1">
    <property type="nucleotide sequence ID" value="NZ_BAAAHT010000017.1"/>
</dbReference>